<organism evidence="1 2">
    <name type="scientific">Helicobacter gastrocanis</name>
    <dbReference type="NCBI Taxonomy" id="2849641"/>
    <lineage>
        <taxon>Bacteria</taxon>
        <taxon>Pseudomonadati</taxon>
        <taxon>Campylobacterota</taxon>
        <taxon>Epsilonproteobacteria</taxon>
        <taxon>Campylobacterales</taxon>
        <taxon>Helicobacteraceae</taxon>
        <taxon>Helicobacter</taxon>
    </lineage>
</organism>
<proteinExistence type="predicted"/>
<gene>
    <name evidence="1" type="ORF">NHP190003_02580</name>
</gene>
<protein>
    <submittedName>
        <fullName evidence="1">Uncharacterized protein</fullName>
    </submittedName>
</protein>
<evidence type="ECO:0000313" key="1">
    <source>
        <dbReference type="EMBL" id="BCZ16976.1"/>
    </source>
</evidence>
<name>A0ABN6I017_9HELI</name>
<keyword evidence="2" id="KW-1185">Reference proteome</keyword>
<accession>A0ABN6I017</accession>
<dbReference type="EMBL" id="AP024814">
    <property type="protein sequence ID" value="BCZ16976.1"/>
    <property type="molecule type" value="Genomic_DNA"/>
</dbReference>
<reference evidence="1 2" key="1">
    <citation type="submission" date="2021-07" db="EMBL/GenBank/DDBJ databases">
        <title>Novel Helicobacter sp. Isolated from a dog.</title>
        <authorList>
            <person name="Rimbara E."/>
            <person name="Suzuki M."/>
        </authorList>
    </citation>
    <scope>NUCLEOTIDE SEQUENCE [LARGE SCALE GENOMIC DNA]</scope>
    <source>
        <strain evidence="2">NHP19-003</strain>
    </source>
</reference>
<dbReference type="Proteomes" id="UP000826775">
    <property type="component" value="Chromosome"/>
</dbReference>
<evidence type="ECO:0000313" key="2">
    <source>
        <dbReference type="Proteomes" id="UP000826775"/>
    </source>
</evidence>
<sequence length="46" mass="5270">MTLYHEAIKAHMSEQTNFQVFDSVLDKAALQSYIELEILGQMPKEA</sequence>